<dbReference type="Gene3D" id="2.60.120.200">
    <property type="match status" value="1"/>
</dbReference>
<dbReference type="AlphaFoldDB" id="A0A5K7XFS8"/>
<keyword evidence="1" id="KW-0732">Signal</keyword>
<evidence type="ECO:0000256" key="1">
    <source>
        <dbReference type="SAM" id="SignalP"/>
    </source>
</evidence>
<dbReference type="Proteomes" id="UP000326837">
    <property type="component" value="Chromosome"/>
</dbReference>
<dbReference type="KEGG" id="lpav:PLANPX_3343"/>
<feature type="signal peptide" evidence="1">
    <location>
        <begin position="1"/>
        <end position="20"/>
    </location>
</feature>
<dbReference type="InterPro" id="IPR018247">
    <property type="entry name" value="EF_Hand_1_Ca_BS"/>
</dbReference>
<keyword evidence="3" id="KW-1185">Reference proteome</keyword>
<gene>
    <name evidence="2" type="ORF">PLANPX_3343</name>
</gene>
<sequence length="418" mass="44201">MKHLASLAFALAMSGTLAHAQLPTGDLRLWLKADSLNLAEDGKVTQWVDSSPYGTVFAPRTTAEPNGPYAGGPIEEYPHLQTVTVNGKSFPTVKFERSGTAVGNPAVDRSGSADRLFQVTNRTPGSDPLAIGDGTSVTSFTVMKPNVTTAGTLGVQAVWAKRGNDASLLELGISTNGRYNYVTYDSVTEYRATNAATANKWQIVGQNIVEAGANDPVKFFVNDTENPTSPFALNPVSSNGGVISDRNDGINNDPVGVVEPFGIGGHGQDCCGEGETFSGNIAEIIIYGRTLSVAETTQVYSYLTAKYLGGVTPLAGDYNGDGIVDAGDYVVWRDNLGQFMGLTNENPLAATEGFVDEEDYDYWVANYGMTAAGLANSLSVPEPATSGLAALMGVAAVAGRRARVRRHRESTNHRAKSV</sequence>
<feature type="chain" id="PRO_5024937793" description="PEP-CTERM protein-sorting domain-containing protein" evidence="1">
    <location>
        <begin position="21"/>
        <end position="418"/>
    </location>
</feature>
<protein>
    <recommendedName>
        <fullName evidence="4">PEP-CTERM protein-sorting domain-containing protein</fullName>
    </recommendedName>
</protein>
<reference evidence="3" key="1">
    <citation type="submission" date="2019-10" db="EMBL/GenBank/DDBJ databases">
        <title>Lacipirellula parvula gen. nov., sp. nov., representing a lineage of planctomycetes widespread in freshwater anoxic habitats, and description of the family Lacipirellulaceae.</title>
        <authorList>
            <person name="Dedysh S.N."/>
            <person name="Kulichevskaya I.S."/>
            <person name="Beletsky A.V."/>
            <person name="Rakitin A.L."/>
            <person name="Mardanov A.V."/>
            <person name="Ivanova A.A."/>
            <person name="Saltykova V.X."/>
            <person name="Rijpstra W.I.C."/>
            <person name="Sinninghe Damste J.S."/>
            <person name="Ravin N.V."/>
        </authorList>
    </citation>
    <scope>NUCLEOTIDE SEQUENCE [LARGE SCALE GENOMIC DNA]</scope>
    <source>
        <strain evidence="3">PX69</strain>
    </source>
</reference>
<dbReference type="EMBL" id="AP021861">
    <property type="protein sequence ID" value="BBO33731.1"/>
    <property type="molecule type" value="Genomic_DNA"/>
</dbReference>
<organism evidence="2 3">
    <name type="scientific">Lacipirellula parvula</name>
    <dbReference type="NCBI Taxonomy" id="2650471"/>
    <lineage>
        <taxon>Bacteria</taxon>
        <taxon>Pseudomonadati</taxon>
        <taxon>Planctomycetota</taxon>
        <taxon>Planctomycetia</taxon>
        <taxon>Pirellulales</taxon>
        <taxon>Lacipirellulaceae</taxon>
        <taxon>Lacipirellula</taxon>
    </lineage>
</organism>
<evidence type="ECO:0008006" key="4">
    <source>
        <dbReference type="Google" id="ProtNLM"/>
    </source>
</evidence>
<dbReference type="SUPFAM" id="SSF49899">
    <property type="entry name" value="Concanavalin A-like lectins/glucanases"/>
    <property type="match status" value="1"/>
</dbReference>
<name>A0A5K7XFS8_9BACT</name>
<evidence type="ECO:0000313" key="3">
    <source>
        <dbReference type="Proteomes" id="UP000326837"/>
    </source>
</evidence>
<accession>A0A5K7XFS8</accession>
<proteinExistence type="predicted"/>
<dbReference type="InterPro" id="IPR013320">
    <property type="entry name" value="ConA-like_dom_sf"/>
</dbReference>
<dbReference type="PROSITE" id="PS00018">
    <property type="entry name" value="EF_HAND_1"/>
    <property type="match status" value="1"/>
</dbReference>
<evidence type="ECO:0000313" key="2">
    <source>
        <dbReference type="EMBL" id="BBO33731.1"/>
    </source>
</evidence>